<dbReference type="InterPro" id="IPR018159">
    <property type="entry name" value="Spectrin/alpha-actinin"/>
</dbReference>
<accession>A0AAF3FCH6</accession>
<keyword evidence="2" id="KW-0175">Coiled coil</keyword>
<reference evidence="4" key="1">
    <citation type="submission" date="2024-02" db="UniProtKB">
        <authorList>
            <consortium name="WormBaseParasite"/>
        </authorList>
    </citation>
    <scope>IDENTIFICATION</scope>
</reference>
<dbReference type="InterPro" id="IPR002017">
    <property type="entry name" value="Spectrin_repeat"/>
</dbReference>
<dbReference type="PANTHER" id="PTHR11915">
    <property type="entry name" value="SPECTRIN/FILAMIN RELATED CYTOSKELETAL PROTEIN"/>
    <property type="match status" value="1"/>
</dbReference>
<dbReference type="WBParaSite" id="MBELARI_LOCUS4670">
    <property type="protein sequence ID" value="MBELARI_LOCUS4670"/>
    <property type="gene ID" value="MBELARI_LOCUS4670"/>
</dbReference>
<keyword evidence="3" id="KW-1185">Reference proteome</keyword>
<evidence type="ECO:0000313" key="4">
    <source>
        <dbReference type="WBParaSite" id="MBELARI_LOCUS4670"/>
    </source>
</evidence>
<feature type="coiled-coil region" evidence="2">
    <location>
        <begin position="279"/>
        <end position="310"/>
    </location>
</feature>
<protein>
    <submittedName>
        <fullName evidence="4">Uncharacterized protein</fullName>
    </submittedName>
</protein>
<evidence type="ECO:0000313" key="3">
    <source>
        <dbReference type="Proteomes" id="UP000887575"/>
    </source>
</evidence>
<dbReference type="Gene3D" id="1.20.58.60">
    <property type="match status" value="3"/>
</dbReference>
<proteinExistence type="predicted"/>
<name>A0AAF3FCH6_9BILA</name>
<keyword evidence="1" id="KW-0677">Repeat</keyword>
<dbReference type="Proteomes" id="UP000887575">
    <property type="component" value="Unassembled WGS sequence"/>
</dbReference>
<dbReference type="Pfam" id="PF00435">
    <property type="entry name" value="Spectrin"/>
    <property type="match status" value="1"/>
</dbReference>
<dbReference type="AlphaFoldDB" id="A0AAF3FCH6"/>
<dbReference type="SUPFAM" id="SSF46966">
    <property type="entry name" value="Spectrin repeat"/>
    <property type="match status" value="4"/>
</dbReference>
<evidence type="ECO:0000256" key="2">
    <source>
        <dbReference type="SAM" id="Coils"/>
    </source>
</evidence>
<sequence>MPKKQGAELGRFVGANEQLIAVLTKKVRLVTQGSNEQLKEIKTTEDVQQCEKELETINTWMNNSFASRQKSIQIHKKNIWTEGLKHDAFKKELTAYGSRLVEIKKQVEELWDNGYTNAHKSFGKAQERWNQLNIESEERSEFLEAVGMAVQVEREIEQFNEYFYMNDFLIECIRWLTQAEGQLRSVDQAAANGETSTINTRLKALKLLENTTIIQQETIDDIGGKAKGIETKEIRDAYASISQRYDKLKKDLNNVLVVANQQHQDRCITKSEDNSLAGLSSFEKDLQDYKNTYEQKMQQLAAQANEISNDSSVQAIFRHTLDDLKAKWKTLGAAFAVKEQKATAHKALDSWLHNAAELDGHISEREILISEEIIECDNILITKLKRDYEMAESDMEDMGRLLDRFIDLADALRRRFPEVFPMPEERRSEIRELVPLYAFLTENQDLCQCIESETIVASSTDTANDVEGIKAMLDQHSELWDDISARKRDLIEHEKNGGDLIAADHLAKKEVAEQLEKAVIAFNGLQEAWSRRNELLENAFETQKLLREYEQAASNFL</sequence>
<dbReference type="SMART" id="SM00150">
    <property type="entry name" value="SPEC"/>
    <property type="match status" value="2"/>
</dbReference>
<organism evidence="3 4">
    <name type="scientific">Mesorhabditis belari</name>
    <dbReference type="NCBI Taxonomy" id="2138241"/>
    <lineage>
        <taxon>Eukaryota</taxon>
        <taxon>Metazoa</taxon>
        <taxon>Ecdysozoa</taxon>
        <taxon>Nematoda</taxon>
        <taxon>Chromadorea</taxon>
        <taxon>Rhabditida</taxon>
        <taxon>Rhabditina</taxon>
        <taxon>Rhabditomorpha</taxon>
        <taxon>Rhabditoidea</taxon>
        <taxon>Rhabditidae</taxon>
        <taxon>Mesorhabditinae</taxon>
        <taxon>Mesorhabditis</taxon>
    </lineage>
</organism>
<evidence type="ECO:0000256" key="1">
    <source>
        <dbReference type="ARBA" id="ARBA00022737"/>
    </source>
</evidence>